<evidence type="ECO:0000256" key="2">
    <source>
        <dbReference type="ARBA" id="ARBA00009773"/>
    </source>
</evidence>
<evidence type="ECO:0000256" key="1">
    <source>
        <dbReference type="ARBA" id="ARBA00004651"/>
    </source>
</evidence>
<feature type="transmembrane region" description="Helical" evidence="8">
    <location>
        <begin position="327"/>
        <end position="353"/>
    </location>
</feature>
<organism evidence="9 10">
    <name type="scientific">Rhodovastum atsumiense</name>
    <dbReference type="NCBI Taxonomy" id="504468"/>
    <lineage>
        <taxon>Bacteria</taxon>
        <taxon>Pseudomonadati</taxon>
        <taxon>Pseudomonadota</taxon>
        <taxon>Alphaproteobacteria</taxon>
        <taxon>Acetobacterales</taxon>
        <taxon>Acetobacteraceae</taxon>
        <taxon>Rhodovastum</taxon>
    </lineage>
</organism>
<dbReference type="Pfam" id="PF01594">
    <property type="entry name" value="AI-2E_transport"/>
    <property type="match status" value="1"/>
</dbReference>
<evidence type="ECO:0000256" key="3">
    <source>
        <dbReference type="ARBA" id="ARBA00022448"/>
    </source>
</evidence>
<evidence type="ECO:0000313" key="10">
    <source>
        <dbReference type="Proteomes" id="UP000325255"/>
    </source>
</evidence>
<keyword evidence="5 8" id="KW-0812">Transmembrane</keyword>
<proteinExistence type="inferred from homology"/>
<dbReference type="EMBL" id="VWPK01000033">
    <property type="protein sequence ID" value="KAA5610392.1"/>
    <property type="molecule type" value="Genomic_DNA"/>
</dbReference>
<dbReference type="RefSeq" id="WP_150042521.1">
    <property type="nucleotide sequence ID" value="NZ_OW485601.1"/>
</dbReference>
<accession>A0A5M6IQ43</accession>
<dbReference type="InterPro" id="IPR002549">
    <property type="entry name" value="AI-2E-like"/>
</dbReference>
<evidence type="ECO:0000256" key="6">
    <source>
        <dbReference type="ARBA" id="ARBA00022989"/>
    </source>
</evidence>
<evidence type="ECO:0000256" key="8">
    <source>
        <dbReference type="SAM" id="Phobius"/>
    </source>
</evidence>
<keyword evidence="3" id="KW-0813">Transport</keyword>
<name>A0A5M6IQ43_9PROT</name>
<reference evidence="9 10" key="1">
    <citation type="submission" date="2019-09" db="EMBL/GenBank/DDBJ databases">
        <title>Genome sequence of Rhodovastum atsumiense, a diverse member of the Acetobacteraceae family of non-sulfur purple photosynthetic bacteria.</title>
        <authorList>
            <person name="Meyer T."/>
            <person name="Kyndt J."/>
        </authorList>
    </citation>
    <scope>NUCLEOTIDE SEQUENCE [LARGE SCALE GENOMIC DNA]</scope>
    <source>
        <strain evidence="9 10">DSM 21279</strain>
    </source>
</reference>
<feature type="transmembrane region" description="Helical" evidence="8">
    <location>
        <begin position="253"/>
        <end position="282"/>
    </location>
</feature>
<evidence type="ECO:0000313" key="9">
    <source>
        <dbReference type="EMBL" id="KAA5610392.1"/>
    </source>
</evidence>
<comment type="similarity">
    <text evidence="2">Belongs to the autoinducer-2 exporter (AI-2E) (TC 2.A.86) family.</text>
</comment>
<evidence type="ECO:0000256" key="5">
    <source>
        <dbReference type="ARBA" id="ARBA00022692"/>
    </source>
</evidence>
<comment type="subcellular location">
    <subcellularLocation>
        <location evidence="1">Cell membrane</location>
        <topology evidence="1">Multi-pass membrane protein</topology>
    </subcellularLocation>
</comment>
<dbReference type="OrthoDB" id="106838at2"/>
<keyword evidence="7 8" id="KW-0472">Membrane</keyword>
<keyword evidence="6 8" id="KW-1133">Transmembrane helix</keyword>
<comment type="caution">
    <text evidence="9">The sequence shown here is derived from an EMBL/GenBank/DDBJ whole genome shotgun (WGS) entry which is preliminary data.</text>
</comment>
<sequence length="362" mass="37479">MADELPTDRPPPGTPGLVGLIERSVVLLLVLGLLVGVGAVLWPFTTAILFGATLAVAAWPLRHALVSRGLRPGLVATLLLLLAIILVVLPVLAMAPVVSDQLVRGSQVIREYFATAPPPPAWLTGLPLLGDRLARIWNELARAGGNLATALAPYSATLQQALLGAARALTASVVQIALSLVVATMFWINGATLAQDLREILLRLGGPTAAEALQAAAGAVRSVAYGVIGTAAAQAALLALGLALAGVPGATSLGFIGLLLALSQIGGPLLALIWGGAAWWLFGQGEHGWGIFMIAWGLLVSTVDNFLKPWLIGLGVHMPMSLTILGVFGGFIAFGFLGLFIGPTLIAVAFILLQAWRAETPR</sequence>
<evidence type="ECO:0000256" key="4">
    <source>
        <dbReference type="ARBA" id="ARBA00022475"/>
    </source>
</evidence>
<keyword evidence="10" id="KW-1185">Reference proteome</keyword>
<dbReference type="PANTHER" id="PTHR21716">
    <property type="entry name" value="TRANSMEMBRANE PROTEIN"/>
    <property type="match status" value="1"/>
</dbReference>
<feature type="transmembrane region" description="Helical" evidence="8">
    <location>
        <begin position="73"/>
        <end position="95"/>
    </location>
</feature>
<dbReference type="AlphaFoldDB" id="A0A5M6IQ43"/>
<protein>
    <submittedName>
        <fullName evidence="9">AI-2E family transporter</fullName>
    </submittedName>
</protein>
<evidence type="ECO:0000256" key="7">
    <source>
        <dbReference type="ARBA" id="ARBA00023136"/>
    </source>
</evidence>
<feature type="transmembrane region" description="Helical" evidence="8">
    <location>
        <begin position="223"/>
        <end position="247"/>
    </location>
</feature>
<dbReference type="Proteomes" id="UP000325255">
    <property type="component" value="Unassembled WGS sequence"/>
</dbReference>
<gene>
    <name evidence="9" type="ORF">F1189_19380</name>
</gene>
<dbReference type="PANTHER" id="PTHR21716:SF67">
    <property type="entry name" value="TRANSPORT PROTEIN YDIK-RELATED"/>
    <property type="match status" value="1"/>
</dbReference>
<keyword evidence="4" id="KW-1003">Cell membrane</keyword>
<feature type="transmembrane region" description="Helical" evidence="8">
    <location>
        <begin position="168"/>
        <end position="188"/>
    </location>
</feature>
<feature type="transmembrane region" description="Helical" evidence="8">
    <location>
        <begin position="28"/>
        <end position="61"/>
    </location>
</feature>
<feature type="transmembrane region" description="Helical" evidence="8">
    <location>
        <begin position="289"/>
        <end position="307"/>
    </location>
</feature>
<dbReference type="GO" id="GO:0005886">
    <property type="term" value="C:plasma membrane"/>
    <property type="evidence" value="ECO:0007669"/>
    <property type="project" value="UniProtKB-SubCell"/>
</dbReference>